<feature type="transmembrane region" description="Helical" evidence="1">
    <location>
        <begin position="75"/>
        <end position="99"/>
    </location>
</feature>
<evidence type="ECO:0000256" key="1">
    <source>
        <dbReference type="SAM" id="Phobius"/>
    </source>
</evidence>
<comment type="caution">
    <text evidence="2">The sequence shown here is derived from an EMBL/GenBank/DDBJ whole genome shotgun (WGS) entry which is preliminary data.</text>
</comment>
<keyword evidence="1" id="KW-0812">Transmembrane</keyword>
<dbReference type="Proteomes" id="UP000597762">
    <property type="component" value="Unassembled WGS sequence"/>
</dbReference>
<dbReference type="EMBL" id="CAHIKZ030002292">
    <property type="protein sequence ID" value="CAE1284526.1"/>
    <property type="molecule type" value="Genomic_DNA"/>
</dbReference>
<feature type="transmembrane region" description="Helical" evidence="1">
    <location>
        <begin position="125"/>
        <end position="145"/>
    </location>
</feature>
<protein>
    <submittedName>
        <fullName evidence="2">Uncharacterized protein</fullName>
    </submittedName>
</protein>
<dbReference type="PANTHER" id="PTHR45598:SF1">
    <property type="entry name" value="4FE-4S FERREDOXIN-TYPE DOMAIN-CONTAINING PROTEIN"/>
    <property type="match status" value="1"/>
</dbReference>
<keyword evidence="1" id="KW-1133">Transmembrane helix</keyword>
<sequence length="202" mass="22705">MGPCQNQPCGICEACYPTEFKYTCVKEELTSCRDIKICTNTSTDGHYMVRPVMDLNGRSFKKINLITFGLRKQYLFIYLYLLVSLSLSLCLSVCLYVSLSLSLSLSLWSIFQEGNVANIWPVKTIFIYIYSLSLSISLSLFLLSLNLSFSFFLLLSLSLSFSFLSTSLSLSFSFSLSLSLSFSPEGLNGRSFKKVMLLTFGL</sequence>
<feature type="transmembrane region" description="Helical" evidence="1">
    <location>
        <begin position="152"/>
        <end position="174"/>
    </location>
</feature>
<evidence type="ECO:0000313" key="3">
    <source>
        <dbReference type="Proteomes" id="UP000597762"/>
    </source>
</evidence>
<accession>A0A812D1C7</accession>
<dbReference type="PANTHER" id="PTHR45598">
    <property type="entry name" value="PROTEIN CBG11839-RELATED"/>
    <property type="match status" value="1"/>
</dbReference>
<gene>
    <name evidence="2" type="ORF">SPHA_44807</name>
</gene>
<proteinExistence type="predicted"/>
<dbReference type="AlphaFoldDB" id="A0A812D1C7"/>
<evidence type="ECO:0000313" key="2">
    <source>
        <dbReference type="EMBL" id="CAE1284526.1"/>
    </source>
</evidence>
<name>A0A812D1C7_ACAPH</name>
<keyword evidence="1" id="KW-0472">Membrane</keyword>
<keyword evidence="3" id="KW-1185">Reference proteome</keyword>
<organism evidence="2 3">
    <name type="scientific">Acanthosepion pharaonis</name>
    <name type="common">Pharaoh cuttlefish</name>
    <name type="synonym">Sepia pharaonis</name>
    <dbReference type="NCBI Taxonomy" id="158019"/>
    <lineage>
        <taxon>Eukaryota</taxon>
        <taxon>Metazoa</taxon>
        <taxon>Spiralia</taxon>
        <taxon>Lophotrochozoa</taxon>
        <taxon>Mollusca</taxon>
        <taxon>Cephalopoda</taxon>
        <taxon>Coleoidea</taxon>
        <taxon>Decapodiformes</taxon>
        <taxon>Sepiida</taxon>
        <taxon>Sepiina</taxon>
        <taxon>Sepiidae</taxon>
        <taxon>Acanthosepion</taxon>
    </lineage>
</organism>
<reference evidence="2" key="1">
    <citation type="submission" date="2021-01" db="EMBL/GenBank/DDBJ databases">
        <authorList>
            <person name="Li R."/>
            <person name="Bekaert M."/>
        </authorList>
    </citation>
    <scope>NUCLEOTIDE SEQUENCE</scope>
    <source>
        <strain evidence="2">Farmed</strain>
    </source>
</reference>